<dbReference type="STRING" id="1009370.ALO_15427"/>
<dbReference type="GO" id="GO:0016020">
    <property type="term" value="C:membrane"/>
    <property type="evidence" value="ECO:0007669"/>
    <property type="project" value="UniProtKB-SubCell"/>
</dbReference>
<dbReference type="Pfam" id="PF03600">
    <property type="entry name" value="CitMHS"/>
    <property type="match status" value="1"/>
</dbReference>
<sequence>MLALLGTVTIAMFVFLIFTKRLHVITALIAVPIVAGIIGGFGPKLGAMMFDGIKTTAPTGILIMFSVMFFCIQMDTGLFNPLILRIVSMVKNDPLKISVGTAVLTLAIALDGEGVTNFVILSLTMLPIYRRLGMNPLIFTCLASLANYLMNSSPWGGPTIRAMTVLQLGVEDLFTPLVPAIGAGMLWLVVVAYILGMKERKRLGYVKGNDLEVTQVSAAEIAAALKQDETTLRPKLMWINLALVVTVMTALVMNAMPPAVLFIIAFCATLIINYRDFGQMEERIRAHAGNALWATIVVFAAGIFTGVFQGTKMIDAMALGLVSLIPDALGPHMAVICGGISYLSTLVVSPDAFYFGVLPIVSKAAAYFGVAPVELGRAVLLGQLGYGISPLVAAPLLLCSLTKVEFFEHQRFAFIWGLSTALIMMATAVVIGVIPL</sequence>
<dbReference type="GO" id="GO:0015137">
    <property type="term" value="F:citrate transmembrane transporter activity"/>
    <property type="evidence" value="ECO:0007669"/>
    <property type="project" value="InterPro"/>
</dbReference>
<feature type="transmembrane region" description="Helical" evidence="6">
    <location>
        <begin position="353"/>
        <end position="373"/>
    </location>
</feature>
<proteinExistence type="predicted"/>
<feature type="transmembrane region" description="Helical" evidence="6">
    <location>
        <begin position="413"/>
        <end position="434"/>
    </location>
</feature>
<protein>
    <submittedName>
        <fullName evidence="8">Citrate transporter, CitM family protein</fullName>
    </submittedName>
</protein>
<feature type="transmembrane region" description="Helical" evidence="6">
    <location>
        <begin position="59"/>
        <end position="79"/>
    </location>
</feature>
<evidence type="ECO:0000313" key="9">
    <source>
        <dbReference type="Proteomes" id="UP000003240"/>
    </source>
</evidence>
<feature type="transmembrane region" description="Helical" evidence="6">
    <location>
        <begin position="132"/>
        <end position="150"/>
    </location>
</feature>
<feature type="transmembrane region" description="Helical" evidence="6">
    <location>
        <begin position="379"/>
        <end position="401"/>
    </location>
</feature>
<feature type="transmembrane region" description="Helical" evidence="6">
    <location>
        <begin position="173"/>
        <end position="195"/>
    </location>
</feature>
<name>F7NLW1_9FIRM</name>
<evidence type="ECO:0000313" key="8">
    <source>
        <dbReference type="EMBL" id="EGO62971.1"/>
    </source>
</evidence>
<dbReference type="OrthoDB" id="5329450at2"/>
<dbReference type="InterPro" id="IPR014738">
    <property type="entry name" value="Citrate_transporter"/>
</dbReference>
<gene>
    <name evidence="8" type="ORF">ALO_15427</name>
</gene>
<evidence type="ECO:0000256" key="5">
    <source>
        <dbReference type="ARBA" id="ARBA00023136"/>
    </source>
</evidence>
<feature type="transmembrane region" description="Helical" evidence="6">
    <location>
        <begin position="99"/>
        <end position="120"/>
    </location>
</feature>
<evidence type="ECO:0000256" key="1">
    <source>
        <dbReference type="ARBA" id="ARBA00004141"/>
    </source>
</evidence>
<reference evidence="8 9" key="1">
    <citation type="journal article" date="2011" name="EMBO J.">
        <title>Structural diversity of bacterial flagellar motors.</title>
        <authorList>
            <person name="Chen S."/>
            <person name="Beeby M."/>
            <person name="Murphy G.E."/>
            <person name="Leadbetter J.R."/>
            <person name="Hendrixson D.R."/>
            <person name="Briegel A."/>
            <person name="Li Z."/>
            <person name="Shi J."/>
            <person name="Tocheva E.I."/>
            <person name="Muller A."/>
            <person name="Dobro M.J."/>
            <person name="Jensen G.J."/>
        </authorList>
    </citation>
    <scope>NUCLEOTIDE SEQUENCE [LARGE SCALE GENOMIC DNA]</scope>
    <source>
        <strain evidence="8 9">DSM 6540</strain>
    </source>
</reference>
<feature type="transmembrane region" description="Helical" evidence="6">
    <location>
        <begin position="328"/>
        <end position="348"/>
    </location>
</feature>
<organism evidence="8 9">
    <name type="scientific">Acetonema longum DSM 6540</name>
    <dbReference type="NCBI Taxonomy" id="1009370"/>
    <lineage>
        <taxon>Bacteria</taxon>
        <taxon>Bacillati</taxon>
        <taxon>Bacillota</taxon>
        <taxon>Negativicutes</taxon>
        <taxon>Acetonemataceae</taxon>
        <taxon>Acetonema</taxon>
    </lineage>
</organism>
<comment type="caution">
    <text evidence="8">The sequence shown here is derived from an EMBL/GenBank/DDBJ whole genome shotgun (WGS) entry which is preliminary data.</text>
</comment>
<dbReference type="InterPro" id="IPR004680">
    <property type="entry name" value="Cit_transptr-like_dom"/>
</dbReference>
<accession>F7NLW1</accession>
<dbReference type="NCBIfam" id="TIGR00784">
    <property type="entry name" value="citMHS"/>
    <property type="match status" value="1"/>
</dbReference>
<feature type="transmembrane region" description="Helical" evidence="6">
    <location>
        <begin position="29"/>
        <end position="47"/>
    </location>
</feature>
<keyword evidence="2" id="KW-0813">Transport</keyword>
<evidence type="ECO:0000259" key="7">
    <source>
        <dbReference type="Pfam" id="PF03600"/>
    </source>
</evidence>
<keyword evidence="5 6" id="KW-0472">Membrane</keyword>
<feature type="transmembrane region" description="Helical" evidence="6">
    <location>
        <begin position="259"/>
        <end position="277"/>
    </location>
</feature>
<keyword evidence="3 6" id="KW-0812">Transmembrane</keyword>
<evidence type="ECO:0000256" key="4">
    <source>
        <dbReference type="ARBA" id="ARBA00022989"/>
    </source>
</evidence>
<evidence type="ECO:0000256" key="3">
    <source>
        <dbReference type="ARBA" id="ARBA00022692"/>
    </source>
</evidence>
<feature type="transmembrane region" description="Helical" evidence="6">
    <location>
        <begin position="236"/>
        <end position="253"/>
    </location>
</feature>
<dbReference type="RefSeq" id="WP_004097219.1">
    <property type="nucleotide sequence ID" value="NZ_AFGF01000152.1"/>
</dbReference>
<dbReference type="Proteomes" id="UP000003240">
    <property type="component" value="Unassembled WGS sequence"/>
</dbReference>
<keyword evidence="4 6" id="KW-1133">Transmembrane helix</keyword>
<dbReference type="EMBL" id="AFGF01000152">
    <property type="protein sequence ID" value="EGO62971.1"/>
    <property type="molecule type" value="Genomic_DNA"/>
</dbReference>
<feature type="transmembrane region" description="Helical" evidence="6">
    <location>
        <begin position="289"/>
        <end position="308"/>
    </location>
</feature>
<dbReference type="AlphaFoldDB" id="F7NLW1"/>
<comment type="subcellular location">
    <subcellularLocation>
        <location evidence="1">Membrane</location>
        <topology evidence="1">Multi-pass membrane protein</topology>
    </subcellularLocation>
</comment>
<keyword evidence="9" id="KW-1185">Reference proteome</keyword>
<evidence type="ECO:0000256" key="6">
    <source>
        <dbReference type="SAM" id="Phobius"/>
    </source>
</evidence>
<dbReference type="eggNOG" id="COG2851">
    <property type="taxonomic scope" value="Bacteria"/>
</dbReference>
<evidence type="ECO:0000256" key="2">
    <source>
        <dbReference type="ARBA" id="ARBA00022448"/>
    </source>
</evidence>
<feature type="domain" description="Citrate transporter-like" evidence="7">
    <location>
        <begin position="13"/>
        <end position="382"/>
    </location>
</feature>